<dbReference type="Gene3D" id="3.40.630.30">
    <property type="match status" value="1"/>
</dbReference>
<dbReference type="GO" id="GO:0016747">
    <property type="term" value="F:acyltransferase activity, transferring groups other than amino-acyl groups"/>
    <property type="evidence" value="ECO:0007669"/>
    <property type="project" value="InterPro"/>
</dbReference>
<feature type="domain" description="N-acetyltransferase" evidence="1">
    <location>
        <begin position="15"/>
        <end position="179"/>
    </location>
</feature>
<dbReference type="Pfam" id="PF00583">
    <property type="entry name" value="Acetyltransf_1"/>
    <property type="match status" value="1"/>
</dbReference>
<dbReference type="InterPro" id="IPR000182">
    <property type="entry name" value="GNAT_dom"/>
</dbReference>
<accession>A0A5C4XQ20</accession>
<dbReference type="EMBL" id="VDMN01000001">
    <property type="protein sequence ID" value="TNM65686.1"/>
    <property type="molecule type" value="Genomic_DNA"/>
</dbReference>
<comment type="caution">
    <text evidence="2">The sequence shown here is derived from an EMBL/GenBank/DDBJ whole genome shotgun (WGS) entry which is preliminary data.</text>
</comment>
<dbReference type="AlphaFoldDB" id="A0A5C4XQ20"/>
<dbReference type="Proteomes" id="UP000311605">
    <property type="component" value="Unassembled WGS sequence"/>
</dbReference>
<keyword evidence="2" id="KW-0808">Transferase</keyword>
<proteinExistence type="predicted"/>
<evidence type="ECO:0000259" key="1">
    <source>
        <dbReference type="PROSITE" id="PS51186"/>
    </source>
</evidence>
<organism evidence="2 3">
    <name type="scientific">Aliirhizobium smilacinae</name>
    <dbReference type="NCBI Taxonomy" id="1395944"/>
    <lineage>
        <taxon>Bacteria</taxon>
        <taxon>Pseudomonadati</taxon>
        <taxon>Pseudomonadota</taxon>
        <taxon>Alphaproteobacteria</taxon>
        <taxon>Hyphomicrobiales</taxon>
        <taxon>Rhizobiaceae</taxon>
        <taxon>Aliirhizobium</taxon>
    </lineage>
</organism>
<protein>
    <submittedName>
        <fullName evidence="2">GNAT family N-acetyltransferase</fullName>
    </submittedName>
</protein>
<gene>
    <name evidence="2" type="ORF">FHP24_05410</name>
</gene>
<evidence type="ECO:0000313" key="2">
    <source>
        <dbReference type="EMBL" id="TNM65686.1"/>
    </source>
</evidence>
<evidence type="ECO:0000313" key="3">
    <source>
        <dbReference type="Proteomes" id="UP000311605"/>
    </source>
</evidence>
<reference evidence="2 3" key="1">
    <citation type="submission" date="2019-06" db="EMBL/GenBank/DDBJ databases">
        <title>The draft genome of Rhizobium smilacinae PTYR-5.</title>
        <authorList>
            <person name="Liu L."/>
            <person name="Li L."/>
            <person name="Zhang X."/>
        </authorList>
    </citation>
    <scope>NUCLEOTIDE SEQUENCE [LARGE SCALE GENOMIC DNA]</scope>
    <source>
        <strain evidence="2 3">PTYR-5</strain>
    </source>
</reference>
<keyword evidence="3" id="KW-1185">Reference proteome</keyword>
<name>A0A5C4XQ20_9HYPH</name>
<dbReference type="PROSITE" id="PS51186">
    <property type="entry name" value="GNAT"/>
    <property type="match status" value="1"/>
</dbReference>
<dbReference type="SUPFAM" id="SSF55729">
    <property type="entry name" value="Acyl-CoA N-acyltransferases (Nat)"/>
    <property type="match status" value="1"/>
</dbReference>
<sequence length="191" mass="21149">MPPVQVRAGRSVVMLQYRPAVSSDMQMIVQLHVSIGQSAYAHILPEAYLKHTLPIEKQELWEKRFAAPSPGHLIFVASYGAEIGGFCCFDFNEETEFGTYLHNLYVSPQFQGQGVAKSLLHHAVSAFEASRKDLPIHLLAFAKNAVATAVYDRLGGTVIERSEVVRAGNPPVELLRYQWPSADALLEKLGD</sequence>
<dbReference type="InterPro" id="IPR016181">
    <property type="entry name" value="Acyl_CoA_acyltransferase"/>
</dbReference>
<dbReference type="CDD" id="cd04301">
    <property type="entry name" value="NAT_SF"/>
    <property type="match status" value="1"/>
</dbReference>
<dbReference type="OrthoDB" id="9799154at2"/>